<keyword evidence="3" id="KW-1185">Reference proteome</keyword>
<protein>
    <submittedName>
        <fullName evidence="2">Uncharacterized protein</fullName>
    </submittedName>
</protein>
<feature type="transmembrane region" description="Helical" evidence="1">
    <location>
        <begin position="81"/>
        <end position="99"/>
    </location>
</feature>
<evidence type="ECO:0000313" key="3">
    <source>
        <dbReference type="Proteomes" id="UP000826656"/>
    </source>
</evidence>
<keyword evidence="1" id="KW-1133">Transmembrane helix</keyword>
<proteinExistence type="predicted"/>
<dbReference type="EMBL" id="JAIVGD010000013">
    <property type="protein sequence ID" value="KAH0762378.1"/>
    <property type="molecule type" value="Genomic_DNA"/>
</dbReference>
<evidence type="ECO:0000313" key="2">
    <source>
        <dbReference type="EMBL" id="KAH0762378.1"/>
    </source>
</evidence>
<keyword evidence="1" id="KW-0812">Transmembrane</keyword>
<accession>A0ABQ7VE78</accession>
<comment type="caution">
    <text evidence="2">The sequence shown here is derived from an EMBL/GenBank/DDBJ whole genome shotgun (WGS) entry which is preliminary data.</text>
</comment>
<organism evidence="2 3">
    <name type="scientific">Solanum tuberosum</name>
    <name type="common">Potato</name>
    <dbReference type="NCBI Taxonomy" id="4113"/>
    <lineage>
        <taxon>Eukaryota</taxon>
        <taxon>Viridiplantae</taxon>
        <taxon>Streptophyta</taxon>
        <taxon>Embryophyta</taxon>
        <taxon>Tracheophyta</taxon>
        <taxon>Spermatophyta</taxon>
        <taxon>Magnoliopsida</taxon>
        <taxon>eudicotyledons</taxon>
        <taxon>Gunneridae</taxon>
        <taxon>Pentapetalae</taxon>
        <taxon>asterids</taxon>
        <taxon>lamiids</taxon>
        <taxon>Solanales</taxon>
        <taxon>Solanaceae</taxon>
        <taxon>Solanoideae</taxon>
        <taxon>Solaneae</taxon>
        <taxon>Solanum</taxon>
    </lineage>
</organism>
<name>A0ABQ7VE78_SOLTU</name>
<dbReference type="Proteomes" id="UP000826656">
    <property type="component" value="Unassembled WGS sequence"/>
</dbReference>
<evidence type="ECO:0000256" key="1">
    <source>
        <dbReference type="SAM" id="Phobius"/>
    </source>
</evidence>
<gene>
    <name evidence="2" type="ORF">KY290_018451</name>
</gene>
<sequence length="169" mass="19104">MNCSYFVKMLMFFDPRHEGCQFEDGSREYLRGQFLLSFIAPGYPFAIGSIGLVELFGYSSMSSGNFALLDRIWSSLFWGQSWRRFVIILFFLTIIDMIGEDMKFGMARSHLSFFLGSVRCGLSCYGYGCMGGHLGFRMQLLTEPFSESIGSIFIGTSPRLMAFEVTPIG</sequence>
<feature type="transmembrane region" description="Helical" evidence="1">
    <location>
        <begin position="34"/>
        <end position="61"/>
    </location>
</feature>
<reference evidence="2 3" key="1">
    <citation type="journal article" date="2021" name="bioRxiv">
        <title>Chromosome-scale and haplotype-resolved genome assembly of a tetraploid potato cultivar.</title>
        <authorList>
            <person name="Sun H."/>
            <person name="Jiao W.-B."/>
            <person name="Krause K."/>
            <person name="Campoy J.A."/>
            <person name="Goel M."/>
            <person name="Folz-Donahue K."/>
            <person name="Kukat C."/>
            <person name="Huettel B."/>
            <person name="Schneeberger K."/>
        </authorList>
    </citation>
    <scope>NUCLEOTIDE SEQUENCE [LARGE SCALE GENOMIC DNA]</scope>
    <source>
        <strain evidence="2">SolTubOtavaFocal</strain>
        <tissue evidence="2">Leaves</tissue>
    </source>
</reference>
<keyword evidence="1" id="KW-0472">Membrane</keyword>